<dbReference type="PANTHER" id="PTHR42942">
    <property type="entry name" value="6-O-METHYLGUANINE DNA METHYLTRANSFERASE"/>
    <property type="match status" value="1"/>
</dbReference>
<evidence type="ECO:0000313" key="3">
    <source>
        <dbReference type="EMBL" id="RJK97540.1"/>
    </source>
</evidence>
<dbReference type="RefSeq" id="WP_119948439.1">
    <property type="nucleotide sequence ID" value="NZ_QZEZ01000001.1"/>
</dbReference>
<dbReference type="InterPro" id="IPR036388">
    <property type="entry name" value="WH-like_DNA-bd_sf"/>
</dbReference>
<dbReference type="Gene3D" id="1.10.10.10">
    <property type="entry name" value="Winged helix-like DNA-binding domain superfamily/Winged helix DNA-binding domain"/>
    <property type="match status" value="1"/>
</dbReference>
<evidence type="ECO:0000256" key="1">
    <source>
        <dbReference type="ARBA" id="ARBA00022763"/>
    </source>
</evidence>
<dbReference type="GO" id="GO:0032259">
    <property type="term" value="P:methylation"/>
    <property type="evidence" value="ECO:0007669"/>
    <property type="project" value="UniProtKB-KW"/>
</dbReference>
<reference evidence="3 4" key="1">
    <citation type="submission" date="2018-09" db="EMBL/GenBank/DDBJ databases">
        <title>YIM 75000 draft genome.</title>
        <authorList>
            <person name="Tang S."/>
            <person name="Feng Y."/>
        </authorList>
    </citation>
    <scope>NUCLEOTIDE SEQUENCE [LARGE SCALE GENOMIC DNA]</scope>
    <source>
        <strain evidence="3 4">YIM 75000</strain>
    </source>
</reference>
<dbReference type="InterPro" id="IPR052520">
    <property type="entry name" value="ATL_DNA_repair"/>
</dbReference>
<keyword evidence="4" id="KW-1185">Reference proteome</keyword>
<evidence type="ECO:0000259" key="2">
    <source>
        <dbReference type="Pfam" id="PF01035"/>
    </source>
</evidence>
<dbReference type="Pfam" id="PF01035">
    <property type="entry name" value="DNA_binding_1"/>
    <property type="match status" value="1"/>
</dbReference>
<dbReference type="Proteomes" id="UP000265614">
    <property type="component" value="Unassembled WGS sequence"/>
</dbReference>
<protein>
    <submittedName>
        <fullName evidence="3">Cysteine methyltransferase</fullName>
    </submittedName>
</protein>
<proteinExistence type="predicted"/>
<dbReference type="InterPro" id="IPR014048">
    <property type="entry name" value="MethylDNA_cys_MeTrfase_DNA-bd"/>
</dbReference>
<feature type="domain" description="Methylated-DNA-[protein]-cysteine S-methyltransferase DNA binding" evidence="2">
    <location>
        <begin position="21"/>
        <end position="94"/>
    </location>
</feature>
<dbReference type="OrthoDB" id="9132167at2"/>
<accession>A0A3A3YZZ0</accession>
<keyword evidence="3" id="KW-0489">Methyltransferase</keyword>
<dbReference type="CDD" id="cd06445">
    <property type="entry name" value="ATase"/>
    <property type="match status" value="1"/>
</dbReference>
<organism evidence="3 4">
    <name type="scientific">Vallicoccus soli</name>
    <dbReference type="NCBI Taxonomy" id="2339232"/>
    <lineage>
        <taxon>Bacteria</taxon>
        <taxon>Bacillati</taxon>
        <taxon>Actinomycetota</taxon>
        <taxon>Actinomycetes</taxon>
        <taxon>Motilibacterales</taxon>
        <taxon>Vallicoccaceae</taxon>
        <taxon>Vallicoccus</taxon>
    </lineage>
</organism>
<name>A0A3A3YZZ0_9ACTN</name>
<dbReference type="AlphaFoldDB" id="A0A3A3YZZ0"/>
<keyword evidence="3" id="KW-0808">Transferase</keyword>
<dbReference type="EMBL" id="QZEZ01000001">
    <property type="protein sequence ID" value="RJK97540.1"/>
    <property type="molecule type" value="Genomic_DNA"/>
</dbReference>
<dbReference type="GO" id="GO:0008168">
    <property type="term" value="F:methyltransferase activity"/>
    <property type="evidence" value="ECO:0007669"/>
    <property type="project" value="UniProtKB-KW"/>
</dbReference>
<dbReference type="SUPFAM" id="SSF46767">
    <property type="entry name" value="Methylated DNA-protein cysteine methyltransferase, C-terminal domain"/>
    <property type="match status" value="1"/>
</dbReference>
<dbReference type="PANTHER" id="PTHR42942:SF1">
    <property type="entry name" value="ALKYLTRANSFERASE-LIKE PROTEIN 1"/>
    <property type="match status" value="1"/>
</dbReference>
<gene>
    <name evidence="3" type="ORF">D5H78_00400</name>
</gene>
<sequence length="114" mass="12226">MLRRVGGAVGPRSAHEPSAYAERVLEVVAQVPAGRVMTYGDVREWLGESSPRAVGVVLAHHGHDVPWWRVVLADGRPAPVGRERALARLAAEGVPVEDGRVDLAAARWDGRPPA</sequence>
<keyword evidence="1" id="KW-0227">DNA damage</keyword>
<dbReference type="InterPro" id="IPR036217">
    <property type="entry name" value="MethylDNA_cys_MeTrfase_DNAb"/>
</dbReference>
<dbReference type="GO" id="GO:0006281">
    <property type="term" value="P:DNA repair"/>
    <property type="evidence" value="ECO:0007669"/>
    <property type="project" value="InterPro"/>
</dbReference>
<evidence type="ECO:0000313" key="4">
    <source>
        <dbReference type="Proteomes" id="UP000265614"/>
    </source>
</evidence>
<comment type="caution">
    <text evidence="3">The sequence shown here is derived from an EMBL/GenBank/DDBJ whole genome shotgun (WGS) entry which is preliminary data.</text>
</comment>